<dbReference type="GO" id="GO:0020037">
    <property type="term" value="F:heme binding"/>
    <property type="evidence" value="ECO:0007669"/>
    <property type="project" value="InterPro"/>
</dbReference>
<keyword evidence="6 8" id="KW-0408">Iron</keyword>
<feature type="compositionally biased region" description="Polar residues" evidence="9">
    <location>
        <begin position="488"/>
        <end position="504"/>
    </location>
</feature>
<dbReference type="GO" id="GO:0008203">
    <property type="term" value="P:cholesterol metabolic process"/>
    <property type="evidence" value="ECO:0007669"/>
    <property type="project" value="TreeGrafter"/>
</dbReference>
<dbReference type="Pfam" id="PF00067">
    <property type="entry name" value="p450"/>
    <property type="match status" value="2"/>
</dbReference>
<comment type="similarity">
    <text evidence="2">Belongs to the cytochrome P450 family.</text>
</comment>
<feature type="binding site" description="axial binding residue" evidence="8">
    <location>
        <position position="531"/>
    </location>
    <ligand>
        <name>heme</name>
        <dbReference type="ChEBI" id="CHEBI:30413"/>
    </ligand>
    <ligandPart>
        <name>Fe</name>
        <dbReference type="ChEBI" id="CHEBI:18248"/>
    </ligandPart>
</feature>
<dbReference type="PRINTS" id="PR00463">
    <property type="entry name" value="EP450I"/>
</dbReference>
<feature type="region of interest" description="Disordered" evidence="9">
    <location>
        <begin position="465"/>
        <end position="512"/>
    </location>
</feature>
<dbReference type="InterPro" id="IPR002401">
    <property type="entry name" value="Cyt_P450_E_grp-I"/>
</dbReference>
<keyword evidence="5" id="KW-0560">Oxidoreductase</keyword>
<evidence type="ECO:0000256" key="5">
    <source>
        <dbReference type="ARBA" id="ARBA00023002"/>
    </source>
</evidence>
<dbReference type="GO" id="GO:0006704">
    <property type="term" value="P:glucocorticoid biosynthetic process"/>
    <property type="evidence" value="ECO:0007669"/>
    <property type="project" value="TreeGrafter"/>
</dbReference>
<dbReference type="GO" id="GO:0034650">
    <property type="term" value="P:cortisol metabolic process"/>
    <property type="evidence" value="ECO:0007669"/>
    <property type="project" value="TreeGrafter"/>
</dbReference>
<keyword evidence="10" id="KW-1133">Transmembrane helix</keyword>
<sequence>MASFYDVVSPVLTDHLNMLTILALITAVAVQVLLWPLFSRWNQYRQHRTAHYITDHRKGRTQGSPAAPYEDMPRMEGPSADYLRKLFDNPVYLHQYVALAHKQKGPVFRDGLGGPVDLVFLADPSCVGAVQRASGPYPGHVVPDAWTLYLRIRDRKRGLFFMDGEEWAVHRKILNQRLLRTQNLKMHVSALGSSTATLVETMWARQQDNTLNDTLLTALYRWSLESMFAVALGQRIGTFSCDEDSDACFNEFVDAIHNIFEQTAAMGQMPAAAAMEQQTDAWCKFSCACDTALDIASRYTTEAIRESHRRQTAGEPSECLLDQLLYEDHLSQDMVSRLIVDLFLAAADTTVWTANWLLYVLGRHRCHADAAREQLLNLQPSVLDSDGNLALEQDDLKRLSECRNILKETLRLYPVAPFLTRLLAQDSIIAGYHVPKNTMSIVSVCSIGRDPKYYENPLKFDPQRWHERPRDACSSTDKVATSHREDNGVNSTNVGPNPGTQNKGSRAERQDQCMGPASLSSLPWGVASRNCVGRTLAETLLTLFVAHMIKNFYISVKNENIHMKMQMISVPSESLDIELKRV</sequence>
<dbReference type="PANTHER" id="PTHR24279:SF120">
    <property type="entry name" value="CYTOCHROME P450"/>
    <property type="match status" value="1"/>
</dbReference>
<dbReference type="InterPro" id="IPR036396">
    <property type="entry name" value="Cyt_P450_sf"/>
</dbReference>
<evidence type="ECO:0000256" key="2">
    <source>
        <dbReference type="ARBA" id="ARBA00010617"/>
    </source>
</evidence>
<evidence type="ECO:0000256" key="1">
    <source>
        <dbReference type="ARBA" id="ARBA00001971"/>
    </source>
</evidence>
<dbReference type="GO" id="GO:0005506">
    <property type="term" value="F:iron ion binding"/>
    <property type="evidence" value="ECO:0007669"/>
    <property type="project" value="InterPro"/>
</dbReference>
<evidence type="ECO:0000313" key="11">
    <source>
        <dbReference type="EMBL" id="LAB66733.1"/>
    </source>
</evidence>
<dbReference type="InterPro" id="IPR001128">
    <property type="entry name" value="Cyt_P450"/>
</dbReference>
<proteinExistence type="evidence at transcript level"/>
<name>A0A2P2HY86_9CRUS</name>
<keyword evidence="7" id="KW-0503">Monooxygenase</keyword>
<dbReference type="Gene3D" id="1.10.630.10">
    <property type="entry name" value="Cytochrome P450"/>
    <property type="match status" value="1"/>
</dbReference>
<dbReference type="AlphaFoldDB" id="A0A2P2HY86"/>
<evidence type="ECO:0000256" key="6">
    <source>
        <dbReference type="ARBA" id="ARBA00023004"/>
    </source>
</evidence>
<evidence type="ECO:0000256" key="4">
    <source>
        <dbReference type="ARBA" id="ARBA00022723"/>
    </source>
</evidence>
<dbReference type="GO" id="GO:0004497">
    <property type="term" value="F:monooxygenase activity"/>
    <property type="evidence" value="ECO:0007669"/>
    <property type="project" value="UniProtKB-KW"/>
</dbReference>
<dbReference type="InterPro" id="IPR050479">
    <property type="entry name" value="CYP11_CYP27_families"/>
</dbReference>
<dbReference type="SUPFAM" id="SSF48264">
    <property type="entry name" value="Cytochrome P450"/>
    <property type="match status" value="1"/>
</dbReference>
<comment type="cofactor">
    <cofactor evidence="1 8">
        <name>heme</name>
        <dbReference type="ChEBI" id="CHEBI:30413"/>
    </cofactor>
</comment>
<evidence type="ECO:0000256" key="8">
    <source>
        <dbReference type="PIRSR" id="PIRSR602401-1"/>
    </source>
</evidence>
<keyword evidence="3 8" id="KW-0349">Heme</keyword>
<reference evidence="11" key="1">
    <citation type="journal article" date="2018" name="Biosci. Biotechnol. Biochem.">
        <title>Polysaccharide hydrolase of the hadal zone amphipods Hirondellea gigas.</title>
        <authorList>
            <person name="Kobayashi H."/>
            <person name="Nagahama T."/>
            <person name="Arai W."/>
            <person name="Sasagawa Y."/>
            <person name="Umeda M."/>
            <person name="Hayashi T."/>
            <person name="Nikaido I."/>
            <person name="Watanabe H."/>
            <person name="Oguri K."/>
            <person name="Kitazato H."/>
            <person name="Fujioka K."/>
            <person name="Kido Y."/>
            <person name="Takami H."/>
        </authorList>
    </citation>
    <scope>NUCLEOTIDE SEQUENCE</scope>
    <source>
        <tissue evidence="11">Whole body</tissue>
    </source>
</reference>
<dbReference type="CDD" id="cd11054">
    <property type="entry name" value="CYP24A1-like"/>
    <property type="match status" value="1"/>
</dbReference>
<evidence type="ECO:0000256" key="10">
    <source>
        <dbReference type="SAM" id="Phobius"/>
    </source>
</evidence>
<dbReference type="GO" id="GO:0071375">
    <property type="term" value="P:cellular response to peptide hormone stimulus"/>
    <property type="evidence" value="ECO:0007669"/>
    <property type="project" value="TreeGrafter"/>
</dbReference>
<evidence type="ECO:0000256" key="9">
    <source>
        <dbReference type="SAM" id="MobiDB-lite"/>
    </source>
</evidence>
<dbReference type="GO" id="GO:0006700">
    <property type="term" value="P:C21-steroid hormone biosynthetic process"/>
    <property type="evidence" value="ECO:0007669"/>
    <property type="project" value="TreeGrafter"/>
</dbReference>
<organism evidence="11">
    <name type="scientific">Hirondellea gigas</name>
    <dbReference type="NCBI Taxonomy" id="1518452"/>
    <lineage>
        <taxon>Eukaryota</taxon>
        <taxon>Metazoa</taxon>
        <taxon>Ecdysozoa</taxon>
        <taxon>Arthropoda</taxon>
        <taxon>Crustacea</taxon>
        <taxon>Multicrustacea</taxon>
        <taxon>Malacostraca</taxon>
        <taxon>Eumalacostraca</taxon>
        <taxon>Peracarida</taxon>
        <taxon>Amphipoda</taxon>
        <taxon>Amphilochidea</taxon>
        <taxon>Lysianassida</taxon>
        <taxon>Lysianassidira</taxon>
        <taxon>Lysianassoidea</taxon>
        <taxon>Lysianassidae</taxon>
        <taxon>Hirondellea</taxon>
    </lineage>
</organism>
<feature type="transmembrane region" description="Helical" evidence="10">
    <location>
        <begin position="16"/>
        <end position="38"/>
    </location>
</feature>
<keyword evidence="4 8" id="KW-0479">Metal-binding</keyword>
<protein>
    <submittedName>
        <fullName evidence="11">Cytochrome P450 315a1, mitochondrial-like</fullName>
    </submittedName>
</protein>
<evidence type="ECO:0000256" key="3">
    <source>
        <dbReference type="ARBA" id="ARBA00022617"/>
    </source>
</evidence>
<evidence type="ECO:0000256" key="7">
    <source>
        <dbReference type="ARBA" id="ARBA00023033"/>
    </source>
</evidence>
<dbReference type="EMBL" id="IACF01001001">
    <property type="protein sequence ID" value="LAB66733.1"/>
    <property type="molecule type" value="mRNA"/>
</dbReference>
<accession>A0A2P2HY86</accession>
<dbReference type="PANTHER" id="PTHR24279">
    <property type="entry name" value="CYTOCHROME P450"/>
    <property type="match status" value="1"/>
</dbReference>
<keyword evidence="10" id="KW-0812">Transmembrane</keyword>
<dbReference type="GO" id="GO:0005743">
    <property type="term" value="C:mitochondrial inner membrane"/>
    <property type="evidence" value="ECO:0007669"/>
    <property type="project" value="TreeGrafter"/>
</dbReference>
<keyword evidence="10" id="KW-0472">Membrane</keyword>
<dbReference type="GO" id="GO:0016705">
    <property type="term" value="F:oxidoreductase activity, acting on paired donors, with incorporation or reduction of molecular oxygen"/>
    <property type="evidence" value="ECO:0007669"/>
    <property type="project" value="InterPro"/>
</dbReference>